<dbReference type="GO" id="GO:0005737">
    <property type="term" value="C:cytoplasm"/>
    <property type="evidence" value="ECO:0007669"/>
    <property type="project" value="TreeGrafter"/>
</dbReference>
<evidence type="ECO:0000256" key="6">
    <source>
        <dbReference type="ARBA" id="ARBA00022827"/>
    </source>
</evidence>
<evidence type="ECO:0000256" key="5">
    <source>
        <dbReference type="ARBA" id="ARBA00022723"/>
    </source>
</evidence>
<evidence type="ECO:0000256" key="7">
    <source>
        <dbReference type="ARBA" id="ARBA00023002"/>
    </source>
</evidence>
<dbReference type="GO" id="GO:0046872">
    <property type="term" value="F:metal ion binding"/>
    <property type="evidence" value="ECO:0007669"/>
    <property type="project" value="UniProtKB-KW"/>
</dbReference>
<dbReference type="GO" id="GO:0033539">
    <property type="term" value="P:fatty acid beta-oxidation using acyl-CoA dehydrogenase"/>
    <property type="evidence" value="ECO:0007669"/>
    <property type="project" value="TreeGrafter"/>
</dbReference>
<dbReference type="FunFam" id="3.10.120.10:FF:000007">
    <property type="entry name" value="Sulfite oxidase, mitochondrial"/>
    <property type="match status" value="1"/>
</dbReference>
<dbReference type="SUPFAM" id="SSF55856">
    <property type="entry name" value="Cytochrome b5-like heme/steroid binding domain"/>
    <property type="match status" value="1"/>
</dbReference>
<dbReference type="GO" id="GO:0050660">
    <property type="term" value="F:flavin adenine dinucleotide binding"/>
    <property type="evidence" value="ECO:0007669"/>
    <property type="project" value="InterPro"/>
</dbReference>
<gene>
    <name evidence="10" type="primary">apdG_1</name>
    <name evidence="10" type="ORF">LSUE1_G004383</name>
</gene>
<keyword evidence="7" id="KW-0560">Oxidoreductase</keyword>
<dbReference type="Gene3D" id="1.10.540.10">
    <property type="entry name" value="Acyl-CoA dehydrogenase/oxidase, N-terminal domain"/>
    <property type="match status" value="1"/>
</dbReference>
<organism evidence="10 11">
    <name type="scientific">Lachnellula suecica</name>
    <dbReference type="NCBI Taxonomy" id="602035"/>
    <lineage>
        <taxon>Eukaryota</taxon>
        <taxon>Fungi</taxon>
        <taxon>Dikarya</taxon>
        <taxon>Ascomycota</taxon>
        <taxon>Pezizomycotina</taxon>
        <taxon>Leotiomycetes</taxon>
        <taxon>Helotiales</taxon>
        <taxon>Lachnaceae</taxon>
        <taxon>Lachnellula</taxon>
    </lineage>
</organism>
<dbReference type="Pfam" id="PF00173">
    <property type="entry name" value="Cyt-b5"/>
    <property type="match status" value="1"/>
</dbReference>
<comment type="similarity">
    <text evidence="2">Belongs to the acyl-CoA dehydrogenase family.</text>
</comment>
<evidence type="ECO:0000256" key="4">
    <source>
        <dbReference type="ARBA" id="ARBA00022630"/>
    </source>
</evidence>
<dbReference type="GO" id="GO:0020037">
    <property type="term" value="F:heme binding"/>
    <property type="evidence" value="ECO:0007669"/>
    <property type="project" value="InterPro"/>
</dbReference>
<accession>A0A8T9CH88</accession>
<dbReference type="InterPro" id="IPR050741">
    <property type="entry name" value="Acyl-CoA_dehydrogenase"/>
</dbReference>
<dbReference type="SUPFAM" id="SSF47203">
    <property type="entry name" value="Acyl-CoA dehydrogenase C-terminal domain-like"/>
    <property type="match status" value="1"/>
</dbReference>
<dbReference type="SMART" id="SM01117">
    <property type="entry name" value="Cyt-b5"/>
    <property type="match status" value="1"/>
</dbReference>
<dbReference type="Pfam" id="PF02771">
    <property type="entry name" value="Acyl-CoA_dh_N"/>
    <property type="match status" value="1"/>
</dbReference>
<dbReference type="InterPro" id="IPR009075">
    <property type="entry name" value="AcylCo_DH/oxidase_C"/>
</dbReference>
<dbReference type="Pfam" id="PF02770">
    <property type="entry name" value="Acyl-CoA_dh_M"/>
    <property type="match status" value="1"/>
</dbReference>
<evidence type="ECO:0000256" key="3">
    <source>
        <dbReference type="ARBA" id="ARBA00022617"/>
    </source>
</evidence>
<dbReference type="InterPro" id="IPR018506">
    <property type="entry name" value="Cyt_B5_heme-BS"/>
</dbReference>
<comment type="caution">
    <text evidence="10">The sequence shown here is derived from an EMBL/GenBank/DDBJ whole genome shotgun (WGS) entry which is preliminary data.</text>
</comment>
<evidence type="ECO:0000313" key="10">
    <source>
        <dbReference type="EMBL" id="TVY84526.1"/>
    </source>
</evidence>
<dbReference type="GO" id="GO:0003995">
    <property type="term" value="F:acyl-CoA dehydrogenase activity"/>
    <property type="evidence" value="ECO:0007669"/>
    <property type="project" value="InterPro"/>
</dbReference>
<dbReference type="SUPFAM" id="SSF56645">
    <property type="entry name" value="Acyl-CoA dehydrogenase NM domain-like"/>
    <property type="match status" value="1"/>
</dbReference>
<dbReference type="Gene3D" id="2.40.110.10">
    <property type="entry name" value="Butyryl-CoA Dehydrogenase, subunit A, domain 2"/>
    <property type="match status" value="1"/>
</dbReference>
<dbReference type="PROSITE" id="PS00191">
    <property type="entry name" value="CYTOCHROME_B5_1"/>
    <property type="match status" value="1"/>
</dbReference>
<dbReference type="InterPro" id="IPR001199">
    <property type="entry name" value="Cyt_B5-like_heme/steroid-bd"/>
</dbReference>
<sequence length="527" mass="58990">MSSKTFTRDEVAKNNTDESLWFVIDSKVYDVTDFIDAHPGGESVLKQVAGTDATEAFYNLHRQEVLQKYSSLCIGTVQGETPKVIEQKAGDLSVVPYGEPTWLTPQFKSPYYNDSHRRLQKALRIFVDEEVYPVAQECEAEGKIIPQELIDKMSKNGILHMRLGPGKHMHGVDLMGVMKGEEFDYFHDMIVGQEMVRANARGFQDGNMAGMTISLSAVLQFANDEAWKKKIADEVFSGKKKICLAITEAFAGSDVAGIRTTAEKTPDGKHYIVNGTKKWITNGVFCDYFVTGVRTDKGLSVVLIERQEGVETSAIKTSYSAAAGTAYITFDKYEFPIPFLNRLLTSNSVKVPVEHLLGKENKGIYVILANFNHERWMMCSAGIRMARLVTEECIKWSNQRIVFGKKLIEQPVIRQKLAKMIALCESNQAWLENITYQMTQMPYAQQSQHLAGPIGLLKMFATRAQHEIADEAVQIFGGRALTQTGMGKTIEMFHRTYKFDAILGGAEEVLGDLGVRQALKNMPKSML</sequence>
<evidence type="ECO:0000256" key="1">
    <source>
        <dbReference type="ARBA" id="ARBA00001974"/>
    </source>
</evidence>
<dbReference type="OrthoDB" id="2588832at2759"/>
<keyword evidence="6" id="KW-0274">FAD</keyword>
<keyword evidence="3" id="KW-0349">Heme</keyword>
<protein>
    <submittedName>
        <fullName evidence="10">Acyl-CoA dehydrogenase apdG</fullName>
    </submittedName>
</protein>
<dbReference type="InterPro" id="IPR013786">
    <property type="entry name" value="AcylCoA_DH/ox_N"/>
</dbReference>
<dbReference type="AlphaFoldDB" id="A0A8T9CH88"/>
<dbReference type="InterPro" id="IPR006091">
    <property type="entry name" value="Acyl-CoA_Oxase/DH_mid-dom"/>
</dbReference>
<proteinExistence type="inferred from homology"/>
<keyword evidence="4" id="KW-0285">Flavoprotein</keyword>
<dbReference type="InterPro" id="IPR036400">
    <property type="entry name" value="Cyt_B5-like_heme/steroid_sf"/>
</dbReference>
<evidence type="ECO:0000313" key="11">
    <source>
        <dbReference type="Proteomes" id="UP000469558"/>
    </source>
</evidence>
<dbReference type="PANTHER" id="PTHR48083">
    <property type="entry name" value="MEDIUM-CHAIN SPECIFIC ACYL-COA DEHYDROGENASE, MITOCHONDRIAL-RELATED"/>
    <property type="match status" value="1"/>
</dbReference>
<dbReference type="InterPro" id="IPR009100">
    <property type="entry name" value="AcylCoA_DH/oxidase_NM_dom_sf"/>
</dbReference>
<dbReference type="Gene3D" id="3.10.120.10">
    <property type="entry name" value="Cytochrome b5-like heme/steroid binding domain"/>
    <property type="match status" value="1"/>
</dbReference>
<dbReference type="InterPro" id="IPR036250">
    <property type="entry name" value="AcylCo_DH-like_C"/>
</dbReference>
<comment type="cofactor">
    <cofactor evidence="1">
        <name>FAD</name>
        <dbReference type="ChEBI" id="CHEBI:57692"/>
    </cofactor>
</comment>
<evidence type="ECO:0000259" key="9">
    <source>
        <dbReference type="PROSITE" id="PS50255"/>
    </source>
</evidence>
<keyword evidence="5" id="KW-0479">Metal-binding</keyword>
<evidence type="ECO:0000256" key="8">
    <source>
        <dbReference type="ARBA" id="ARBA00023004"/>
    </source>
</evidence>
<dbReference type="PROSITE" id="PS50255">
    <property type="entry name" value="CYTOCHROME_B5_2"/>
    <property type="match status" value="1"/>
</dbReference>
<dbReference type="PROSITE" id="PS00072">
    <property type="entry name" value="ACYL_COA_DH_1"/>
    <property type="match status" value="1"/>
</dbReference>
<evidence type="ECO:0000256" key="2">
    <source>
        <dbReference type="ARBA" id="ARBA00009347"/>
    </source>
</evidence>
<reference evidence="10 11" key="1">
    <citation type="submission" date="2018-05" db="EMBL/GenBank/DDBJ databases">
        <title>Genome sequencing and assembly of the regulated plant pathogen Lachnellula willkommii and related sister species for the development of diagnostic species identification markers.</title>
        <authorList>
            <person name="Giroux E."/>
            <person name="Bilodeau G."/>
        </authorList>
    </citation>
    <scope>NUCLEOTIDE SEQUENCE [LARGE SCALE GENOMIC DNA]</scope>
    <source>
        <strain evidence="10 11">CBS 268.59</strain>
    </source>
</reference>
<dbReference type="Gene3D" id="1.20.140.10">
    <property type="entry name" value="Butyryl-CoA Dehydrogenase, subunit A, domain 3"/>
    <property type="match status" value="1"/>
</dbReference>
<dbReference type="Pfam" id="PF00441">
    <property type="entry name" value="Acyl-CoA_dh_1"/>
    <property type="match status" value="1"/>
</dbReference>
<dbReference type="PANTHER" id="PTHR48083:SF28">
    <property type="entry name" value="ACYL-COA DEHYDROGENASE FAMILY PROTEIN (AFU_ORTHOLOGUE AFUA_6G10880)-RELATED"/>
    <property type="match status" value="1"/>
</dbReference>
<feature type="domain" description="Cytochrome b5 heme-binding" evidence="9">
    <location>
        <begin position="3"/>
        <end position="78"/>
    </location>
</feature>
<dbReference type="InterPro" id="IPR046373">
    <property type="entry name" value="Acyl-CoA_Oxase/DH_mid-dom_sf"/>
</dbReference>
<keyword evidence="8" id="KW-0408">Iron</keyword>
<dbReference type="EMBL" id="QGMK01000076">
    <property type="protein sequence ID" value="TVY84526.1"/>
    <property type="molecule type" value="Genomic_DNA"/>
</dbReference>
<name>A0A8T9CH88_9HELO</name>
<dbReference type="Proteomes" id="UP000469558">
    <property type="component" value="Unassembled WGS sequence"/>
</dbReference>
<keyword evidence="11" id="KW-1185">Reference proteome</keyword>
<dbReference type="InterPro" id="IPR006089">
    <property type="entry name" value="Acyl-CoA_DH_CS"/>
</dbReference>
<dbReference type="InterPro" id="IPR037069">
    <property type="entry name" value="AcylCoA_DH/ox_N_sf"/>
</dbReference>